<evidence type="ECO:0000256" key="1">
    <source>
        <dbReference type="ARBA" id="ARBA00004162"/>
    </source>
</evidence>
<dbReference type="InterPro" id="IPR003400">
    <property type="entry name" value="ExbD"/>
</dbReference>
<dbReference type="RefSeq" id="WP_111293701.1">
    <property type="nucleotide sequence ID" value="NZ_QKZV01000002.1"/>
</dbReference>
<organism evidence="8 9">
    <name type="scientific">Hydrotalea sandarakina</name>
    <dbReference type="NCBI Taxonomy" id="1004304"/>
    <lineage>
        <taxon>Bacteria</taxon>
        <taxon>Pseudomonadati</taxon>
        <taxon>Bacteroidota</taxon>
        <taxon>Chitinophagia</taxon>
        <taxon>Chitinophagales</taxon>
        <taxon>Chitinophagaceae</taxon>
        <taxon>Hydrotalea</taxon>
    </lineage>
</organism>
<gene>
    <name evidence="8" type="ORF">LX80_00727</name>
</gene>
<dbReference type="Proteomes" id="UP000249720">
    <property type="component" value="Unassembled WGS sequence"/>
</dbReference>
<sequence>MARPKLPRKSTNVDMTAMCDVAFLLLTFFILATKFKPPEAIEIITPKSVASKVAPTKDVVLVSVDRDGKVFFSVEDADIKKEIANEINTTKNLGIDVNAFVNAPFIGVPFSQLKSFLAMPEAERKANLLPGIPVDTTKGPNEMIDWMRYTVSAYQGKKMNLLLKGDNKAKYPSIEGVINAFKKTDQLKFEMVTNPEAVPTGSELWKLAQKGQRTEE</sequence>
<evidence type="ECO:0000313" key="9">
    <source>
        <dbReference type="Proteomes" id="UP000249720"/>
    </source>
</evidence>
<keyword evidence="3" id="KW-1003">Cell membrane</keyword>
<comment type="subcellular location">
    <subcellularLocation>
        <location evidence="1">Cell membrane</location>
        <topology evidence="1">Single-pass membrane protein</topology>
    </subcellularLocation>
    <subcellularLocation>
        <location evidence="7">Cell membrane</location>
        <topology evidence="7">Single-pass type II membrane protein</topology>
    </subcellularLocation>
</comment>
<dbReference type="GO" id="GO:0022857">
    <property type="term" value="F:transmembrane transporter activity"/>
    <property type="evidence" value="ECO:0007669"/>
    <property type="project" value="InterPro"/>
</dbReference>
<dbReference type="OrthoDB" id="9793581at2"/>
<protein>
    <submittedName>
        <fullName evidence="8">Biopolymer transport protein ExbD/TolR</fullName>
    </submittedName>
</protein>
<dbReference type="AlphaFoldDB" id="A0A2W7RVN6"/>
<dbReference type="GO" id="GO:0015031">
    <property type="term" value="P:protein transport"/>
    <property type="evidence" value="ECO:0007669"/>
    <property type="project" value="UniProtKB-KW"/>
</dbReference>
<evidence type="ECO:0000313" key="8">
    <source>
        <dbReference type="EMBL" id="PZX64531.1"/>
    </source>
</evidence>
<dbReference type="PANTHER" id="PTHR30558:SF3">
    <property type="entry name" value="BIOPOLYMER TRANSPORT PROTEIN EXBD-RELATED"/>
    <property type="match status" value="1"/>
</dbReference>
<evidence type="ECO:0000256" key="4">
    <source>
        <dbReference type="ARBA" id="ARBA00022692"/>
    </source>
</evidence>
<evidence type="ECO:0000256" key="2">
    <source>
        <dbReference type="ARBA" id="ARBA00005811"/>
    </source>
</evidence>
<dbReference type="Pfam" id="PF02472">
    <property type="entry name" value="ExbD"/>
    <property type="match status" value="1"/>
</dbReference>
<keyword evidence="5" id="KW-1133">Transmembrane helix</keyword>
<comment type="caution">
    <text evidence="8">The sequence shown here is derived from an EMBL/GenBank/DDBJ whole genome shotgun (WGS) entry which is preliminary data.</text>
</comment>
<comment type="similarity">
    <text evidence="2 7">Belongs to the ExbD/TolR family.</text>
</comment>
<reference evidence="8 9" key="1">
    <citation type="submission" date="2018-06" db="EMBL/GenBank/DDBJ databases">
        <title>Genomic Encyclopedia of Archaeal and Bacterial Type Strains, Phase II (KMG-II): from individual species to whole genera.</title>
        <authorList>
            <person name="Goeker M."/>
        </authorList>
    </citation>
    <scope>NUCLEOTIDE SEQUENCE [LARGE SCALE GENOMIC DNA]</scope>
    <source>
        <strain evidence="8 9">DSM 23241</strain>
    </source>
</reference>
<name>A0A2W7RVN6_9BACT</name>
<keyword evidence="4 7" id="KW-0812">Transmembrane</keyword>
<keyword evidence="9" id="KW-1185">Reference proteome</keyword>
<keyword evidence="6" id="KW-0472">Membrane</keyword>
<dbReference type="GO" id="GO:0005886">
    <property type="term" value="C:plasma membrane"/>
    <property type="evidence" value="ECO:0007669"/>
    <property type="project" value="UniProtKB-SubCell"/>
</dbReference>
<dbReference type="PANTHER" id="PTHR30558">
    <property type="entry name" value="EXBD MEMBRANE COMPONENT OF PMF-DRIVEN MACROMOLECULE IMPORT SYSTEM"/>
    <property type="match status" value="1"/>
</dbReference>
<evidence type="ECO:0000256" key="6">
    <source>
        <dbReference type="ARBA" id="ARBA00023136"/>
    </source>
</evidence>
<evidence type="ECO:0000256" key="3">
    <source>
        <dbReference type="ARBA" id="ARBA00022475"/>
    </source>
</evidence>
<proteinExistence type="inferred from homology"/>
<evidence type="ECO:0000256" key="7">
    <source>
        <dbReference type="RuleBase" id="RU003879"/>
    </source>
</evidence>
<keyword evidence="7" id="KW-0653">Protein transport</keyword>
<dbReference type="EMBL" id="QKZV01000002">
    <property type="protein sequence ID" value="PZX64531.1"/>
    <property type="molecule type" value="Genomic_DNA"/>
</dbReference>
<keyword evidence="7" id="KW-0813">Transport</keyword>
<evidence type="ECO:0000256" key="5">
    <source>
        <dbReference type="ARBA" id="ARBA00022989"/>
    </source>
</evidence>
<accession>A0A2W7RVN6</accession>